<sequence length="242" mass="24488">MPIRADHRLLTGRRAVAAAALLPALALATACGGGGKDTPGQVKASGAVPIAKLTSALLTSSDVPHVQVLPAGSKEQLLGAAQKADVAACQPVVDQWSSQPKHPRQVYTGAMVTDTTDKDKGAKTISLTVIASYRAGDAKAVLDELAAAVAACHGYAVVRGGVTSHFVVKPATAAAGLGDQQVSYTIGDTAKGAAGQVLVTVVRAGDTTAAFETVRADHQPASLRSTIPVKQVAKLRTAAKDG</sequence>
<dbReference type="PROSITE" id="PS51257">
    <property type="entry name" value="PROKAR_LIPOPROTEIN"/>
    <property type="match status" value="1"/>
</dbReference>
<gene>
    <name evidence="2" type="ORF">SCOCK_90142</name>
</gene>
<feature type="chain" id="PRO_5040996824" evidence="1">
    <location>
        <begin position="29"/>
        <end position="242"/>
    </location>
</feature>
<organism evidence="2 3">
    <name type="scientific">Actinacidiphila cocklensis</name>
    <dbReference type="NCBI Taxonomy" id="887465"/>
    <lineage>
        <taxon>Bacteria</taxon>
        <taxon>Bacillati</taxon>
        <taxon>Actinomycetota</taxon>
        <taxon>Actinomycetes</taxon>
        <taxon>Kitasatosporales</taxon>
        <taxon>Streptomycetaceae</taxon>
        <taxon>Actinacidiphila</taxon>
    </lineage>
</organism>
<evidence type="ECO:0000256" key="1">
    <source>
        <dbReference type="SAM" id="SignalP"/>
    </source>
</evidence>
<feature type="signal peptide" evidence="1">
    <location>
        <begin position="1"/>
        <end position="28"/>
    </location>
</feature>
<evidence type="ECO:0000313" key="3">
    <source>
        <dbReference type="Proteomes" id="UP001152519"/>
    </source>
</evidence>
<keyword evidence="1" id="KW-0732">Signal</keyword>
<accession>A0A9W4GY43</accession>
<evidence type="ECO:0000313" key="2">
    <source>
        <dbReference type="EMBL" id="CAG6399385.1"/>
    </source>
</evidence>
<protein>
    <submittedName>
        <fullName evidence="2">PknH-like extracellular domain-containing protein</fullName>
    </submittedName>
</protein>
<comment type="caution">
    <text evidence="2">The sequence shown here is derived from an EMBL/GenBank/DDBJ whole genome shotgun (WGS) entry which is preliminary data.</text>
</comment>
<dbReference type="Proteomes" id="UP001152519">
    <property type="component" value="Unassembled WGS sequence"/>
</dbReference>
<keyword evidence="3" id="KW-1185">Reference proteome</keyword>
<proteinExistence type="predicted"/>
<dbReference type="RefSeq" id="WP_251502165.1">
    <property type="nucleotide sequence ID" value="NZ_CAJSLV010000125.1"/>
</dbReference>
<dbReference type="AlphaFoldDB" id="A0A9W4GY43"/>
<dbReference type="EMBL" id="CAJSLV010000125">
    <property type="protein sequence ID" value="CAG6399385.1"/>
    <property type="molecule type" value="Genomic_DNA"/>
</dbReference>
<name>A0A9W4GY43_9ACTN</name>
<reference evidence="2" key="1">
    <citation type="submission" date="2021-05" db="EMBL/GenBank/DDBJ databases">
        <authorList>
            <person name="Arsene-Ploetze F."/>
        </authorList>
    </citation>
    <scope>NUCLEOTIDE SEQUENCE</scope>
    <source>
        <strain evidence="2">DSM 42138</strain>
    </source>
</reference>